<dbReference type="InterPro" id="IPR017937">
    <property type="entry name" value="Thioredoxin_CS"/>
</dbReference>
<dbReference type="InterPro" id="IPR036361">
    <property type="entry name" value="SAP_dom_sf"/>
</dbReference>
<evidence type="ECO:0000313" key="2">
    <source>
        <dbReference type="EMBL" id="KAK9863410.1"/>
    </source>
</evidence>
<dbReference type="AlphaFoldDB" id="A0AAW1T1N9"/>
<dbReference type="Gene3D" id="1.10.720.140">
    <property type="match status" value="1"/>
</dbReference>
<dbReference type="InterPro" id="IPR000866">
    <property type="entry name" value="AhpC/TSA"/>
</dbReference>
<dbReference type="EMBL" id="JALJOV010000475">
    <property type="protein sequence ID" value="KAK9863410.1"/>
    <property type="molecule type" value="Genomic_DNA"/>
</dbReference>
<dbReference type="GO" id="GO:0016491">
    <property type="term" value="F:oxidoreductase activity"/>
    <property type="evidence" value="ECO:0007669"/>
    <property type="project" value="InterPro"/>
</dbReference>
<comment type="caution">
    <text evidence="2">The sequence shown here is derived from an EMBL/GenBank/DDBJ whole genome shotgun (WGS) entry which is preliminary data.</text>
</comment>
<dbReference type="GO" id="GO:0016209">
    <property type="term" value="F:antioxidant activity"/>
    <property type="evidence" value="ECO:0007669"/>
    <property type="project" value="InterPro"/>
</dbReference>
<protein>
    <recommendedName>
        <fullName evidence="1">Thioredoxin domain-containing protein</fullName>
    </recommendedName>
</protein>
<dbReference type="PANTHER" id="PTHR42852:SF18">
    <property type="entry name" value="CHROMOSOME UNDETERMINED SCAFFOLD_47, WHOLE GENOME SHOTGUN SEQUENCE"/>
    <property type="match status" value="1"/>
</dbReference>
<dbReference type="PANTHER" id="PTHR42852">
    <property type="entry name" value="THIOL:DISULFIDE INTERCHANGE PROTEIN DSBE"/>
    <property type="match status" value="1"/>
</dbReference>
<name>A0AAW1T1N9_9CHLO</name>
<dbReference type="PROSITE" id="PS51352">
    <property type="entry name" value="THIOREDOXIN_2"/>
    <property type="match status" value="1"/>
</dbReference>
<dbReference type="Proteomes" id="UP001485043">
    <property type="component" value="Unassembled WGS sequence"/>
</dbReference>
<dbReference type="InterPro" id="IPR050553">
    <property type="entry name" value="Thioredoxin_ResA/DsbE_sf"/>
</dbReference>
<organism evidence="2 3">
    <name type="scientific">Apatococcus fuscideae</name>
    <dbReference type="NCBI Taxonomy" id="2026836"/>
    <lineage>
        <taxon>Eukaryota</taxon>
        <taxon>Viridiplantae</taxon>
        <taxon>Chlorophyta</taxon>
        <taxon>core chlorophytes</taxon>
        <taxon>Trebouxiophyceae</taxon>
        <taxon>Chlorellales</taxon>
        <taxon>Chlorellaceae</taxon>
        <taxon>Apatococcus</taxon>
    </lineage>
</organism>
<sequence>MPDLAGRACPLFSKDLLEFIKGDPTNLPCQGCPTIIEMWASWCGPCRVVFPHISELARKHAKDGLKVVGICLEPPSAKLTNFVQQQGDKMDYTVAADKGQKVSGELMGAAQVTGIPYAFVVDREGVIRYNGHPAEPKMDEVVRQVCVGASAAKSQQELPRITQSREELAGMPVRALKNILRERSISTAGLAEKSDLVDCILERCVNVSYYA</sequence>
<dbReference type="InterPro" id="IPR036249">
    <property type="entry name" value="Thioredoxin-like_sf"/>
</dbReference>
<keyword evidence="3" id="KW-1185">Reference proteome</keyword>
<dbReference type="Pfam" id="PF00578">
    <property type="entry name" value="AhpC-TSA"/>
    <property type="match status" value="1"/>
</dbReference>
<dbReference type="SUPFAM" id="SSF52833">
    <property type="entry name" value="Thioredoxin-like"/>
    <property type="match status" value="1"/>
</dbReference>
<proteinExistence type="predicted"/>
<evidence type="ECO:0000259" key="1">
    <source>
        <dbReference type="PROSITE" id="PS51352"/>
    </source>
</evidence>
<dbReference type="CDD" id="cd02966">
    <property type="entry name" value="TlpA_like_family"/>
    <property type="match status" value="1"/>
</dbReference>
<gene>
    <name evidence="2" type="ORF">WJX84_008614</name>
</gene>
<dbReference type="PROSITE" id="PS00194">
    <property type="entry name" value="THIOREDOXIN_1"/>
    <property type="match status" value="1"/>
</dbReference>
<dbReference type="Gene3D" id="3.40.30.10">
    <property type="entry name" value="Glutaredoxin"/>
    <property type="match status" value="1"/>
</dbReference>
<evidence type="ECO:0000313" key="3">
    <source>
        <dbReference type="Proteomes" id="UP001485043"/>
    </source>
</evidence>
<accession>A0AAW1T1N9</accession>
<dbReference type="InterPro" id="IPR013766">
    <property type="entry name" value="Thioredoxin_domain"/>
</dbReference>
<feature type="domain" description="Thioredoxin" evidence="1">
    <location>
        <begin position="1"/>
        <end position="151"/>
    </location>
</feature>
<dbReference type="SUPFAM" id="SSF68906">
    <property type="entry name" value="SAP domain"/>
    <property type="match status" value="1"/>
</dbReference>
<reference evidence="2 3" key="1">
    <citation type="journal article" date="2024" name="Nat. Commun.">
        <title>Phylogenomics reveals the evolutionary origins of lichenization in chlorophyte algae.</title>
        <authorList>
            <person name="Puginier C."/>
            <person name="Libourel C."/>
            <person name="Otte J."/>
            <person name="Skaloud P."/>
            <person name="Haon M."/>
            <person name="Grisel S."/>
            <person name="Petersen M."/>
            <person name="Berrin J.G."/>
            <person name="Delaux P.M."/>
            <person name="Dal Grande F."/>
            <person name="Keller J."/>
        </authorList>
    </citation>
    <scope>NUCLEOTIDE SEQUENCE [LARGE SCALE GENOMIC DNA]</scope>
    <source>
        <strain evidence="2 3">SAG 2523</strain>
    </source>
</reference>